<feature type="signal peptide" evidence="3">
    <location>
        <begin position="1"/>
        <end position="21"/>
    </location>
</feature>
<dbReference type="Pfam" id="PF16656">
    <property type="entry name" value="Pur_ac_phosph_N"/>
    <property type="match status" value="1"/>
</dbReference>
<comment type="caution">
    <text evidence="6">The sequence shown here is derived from an EMBL/GenBank/DDBJ whole genome shotgun (WGS) entry which is preliminary data.</text>
</comment>
<dbReference type="Proteomes" id="UP000440224">
    <property type="component" value="Unassembled WGS sequence"/>
</dbReference>
<dbReference type="GO" id="GO:0003993">
    <property type="term" value="F:acid phosphatase activity"/>
    <property type="evidence" value="ECO:0007669"/>
    <property type="project" value="InterPro"/>
</dbReference>
<dbReference type="RefSeq" id="WP_153822086.1">
    <property type="nucleotide sequence ID" value="NZ_WJIE01000007.1"/>
</dbReference>
<dbReference type="PANTHER" id="PTHR45867:SF3">
    <property type="entry name" value="ACID PHOSPHATASE TYPE 7"/>
    <property type="match status" value="1"/>
</dbReference>
<protein>
    <recommendedName>
        <fullName evidence="8">Metallophosphoesterase</fullName>
    </recommendedName>
</protein>
<dbReference type="GO" id="GO:0046872">
    <property type="term" value="F:metal ion binding"/>
    <property type="evidence" value="ECO:0007669"/>
    <property type="project" value="InterPro"/>
</dbReference>
<dbReference type="Pfam" id="PF00149">
    <property type="entry name" value="Metallophos"/>
    <property type="match status" value="1"/>
</dbReference>
<dbReference type="OrthoDB" id="9804511at2"/>
<evidence type="ECO:0000256" key="1">
    <source>
        <dbReference type="ARBA" id="ARBA00022729"/>
    </source>
</evidence>
<proteinExistence type="predicted"/>
<dbReference type="PROSITE" id="PS51257">
    <property type="entry name" value="PROKAR_LIPOPROTEIN"/>
    <property type="match status" value="1"/>
</dbReference>
<feature type="chain" id="PRO_5026706503" description="Metallophosphoesterase" evidence="3">
    <location>
        <begin position="22"/>
        <end position="492"/>
    </location>
</feature>
<evidence type="ECO:0000313" key="6">
    <source>
        <dbReference type="EMBL" id="MRG95276.1"/>
    </source>
</evidence>
<name>A0A6N7PWQ2_9BACT</name>
<gene>
    <name evidence="6" type="ORF">GF068_25650</name>
</gene>
<keyword evidence="7" id="KW-1185">Reference proteome</keyword>
<feature type="domain" description="Purple acid phosphatase N-terminal" evidence="5">
    <location>
        <begin position="92"/>
        <end position="184"/>
    </location>
</feature>
<evidence type="ECO:0000259" key="4">
    <source>
        <dbReference type="Pfam" id="PF00149"/>
    </source>
</evidence>
<dbReference type="Gene3D" id="3.60.21.10">
    <property type="match status" value="1"/>
</dbReference>
<dbReference type="Gene3D" id="2.60.40.380">
    <property type="entry name" value="Purple acid phosphatase-like, N-terminal"/>
    <property type="match status" value="1"/>
</dbReference>
<evidence type="ECO:0000256" key="2">
    <source>
        <dbReference type="SAM" id="MobiDB-lite"/>
    </source>
</evidence>
<evidence type="ECO:0000256" key="3">
    <source>
        <dbReference type="SAM" id="SignalP"/>
    </source>
</evidence>
<reference evidence="6 7" key="1">
    <citation type="submission" date="2019-10" db="EMBL/GenBank/DDBJ databases">
        <title>A soil myxobacterium in the family Polyangiaceae.</title>
        <authorList>
            <person name="Li Y."/>
            <person name="Wang J."/>
        </authorList>
    </citation>
    <scope>NUCLEOTIDE SEQUENCE [LARGE SCALE GENOMIC DNA]</scope>
    <source>
        <strain evidence="6 7">DSM 14734</strain>
    </source>
</reference>
<dbReference type="InterPro" id="IPR008963">
    <property type="entry name" value="Purple_acid_Pase-like_N"/>
</dbReference>
<dbReference type="PANTHER" id="PTHR45867">
    <property type="entry name" value="PURPLE ACID PHOSPHATASE"/>
    <property type="match status" value="1"/>
</dbReference>
<evidence type="ECO:0000313" key="7">
    <source>
        <dbReference type="Proteomes" id="UP000440224"/>
    </source>
</evidence>
<accession>A0A6N7PWQ2</accession>
<dbReference type="InterPro" id="IPR004843">
    <property type="entry name" value="Calcineurin-like_PHP"/>
</dbReference>
<evidence type="ECO:0000259" key="5">
    <source>
        <dbReference type="Pfam" id="PF16656"/>
    </source>
</evidence>
<dbReference type="InterPro" id="IPR015914">
    <property type="entry name" value="PAPs_N"/>
</dbReference>
<organism evidence="6 7">
    <name type="scientific">Polyangium spumosum</name>
    <dbReference type="NCBI Taxonomy" id="889282"/>
    <lineage>
        <taxon>Bacteria</taxon>
        <taxon>Pseudomonadati</taxon>
        <taxon>Myxococcota</taxon>
        <taxon>Polyangia</taxon>
        <taxon>Polyangiales</taxon>
        <taxon>Polyangiaceae</taxon>
        <taxon>Polyangium</taxon>
    </lineage>
</organism>
<dbReference type="EMBL" id="WJIE01000007">
    <property type="protein sequence ID" value="MRG95276.1"/>
    <property type="molecule type" value="Genomic_DNA"/>
</dbReference>
<keyword evidence="1 3" id="KW-0732">Signal</keyword>
<dbReference type="InterPro" id="IPR029052">
    <property type="entry name" value="Metallo-depent_PP-like"/>
</dbReference>
<feature type="region of interest" description="Disordered" evidence="2">
    <location>
        <begin position="20"/>
        <end position="40"/>
    </location>
</feature>
<dbReference type="SUPFAM" id="SSF49363">
    <property type="entry name" value="Purple acid phosphatase, N-terminal domain"/>
    <property type="match status" value="1"/>
</dbReference>
<evidence type="ECO:0008006" key="8">
    <source>
        <dbReference type="Google" id="ProtNLM"/>
    </source>
</evidence>
<dbReference type="AlphaFoldDB" id="A0A6N7PWQ2"/>
<dbReference type="SUPFAM" id="SSF56300">
    <property type="entry name" value="Metallo-dependent phosphatases"/>
    <property type="match status" value="1"/>
</dbReference>
<sequence length="492" mass="53959">MKKTIVSLGLLGGALFAAGCADEPSQNPQPPPPEPNIERFQPEGCEFEIATRPEYIDFQRGSARVSAAPDIRRVRLGLGGNVEVGSPGRADPATSAAFGWQTDMETLATEVQWGTTPDPSTWPAENRRRGVTWVTPEGQLAPQGEDRMHEAYVCGLSPATTYYYRVGGGAAGKEVWSEVHSFTTTPTDPNTEVLLGVSGDARGQDNQAWRLIQRRMMKAGVTAQLFSGDMINLATDQGEWHLWLDLAAKDADGSLLTLGQILTLSTHGNHENHTTHFYSSVVLPQDITRFPKYSELFYSVDIGPVHVVVVDDFWVTSPNGNPEYAALLKTWLEKDLEAANTNRANVPWIVGVHHHAEFSASSHGDDADVLLGRQFFVPIWDKYEVDLMVLGHDHNYERTKPLTGPLAEGTLDPVVQMPGAKGTVYMVCAGAGADAYGNGTRVWTDKSFTYDGKSVFGFYSFLKASKTSLTIESHELRPDETDPVIDEYTLTK</sequence>
<feature type="domain" description="Calcineurin-like phosphoesterase" evidence="4">
    <location>
        <begin position="201"/>
        <end position="396"/>
    </location>
</feature>